<dbReference type="EMBL" id="JACHXJ010000003">
    <property type="protein sequence ID" value="MBB3129130.1"/>
    <property type="molecule type" value="Genomic_DNA"/>
</dbReference>
<feature type="transmembrane region" description="Helical" evidence="1">
    <location>
        <begin position="236"/>
        <end position="259"/>
    </location>
</feature>
<reference evidence="2 3" key="1">
    <citation type="submission" date="2020-08" db="EMBL/GenBank/DDBJ databases">
        <title>Genomic Encyclopedia of Type Strains, Phase III (KMG-III): the genomes of soil and plant-associated and newly described type strains.</title>
        <authorList>
            <person name="Whitman W."/>
        </authorList>
    </citation>
    <scope>NUCLEOTIDE SEQUENCE [LARGE SCALE GENOMIC DNA]</scope>
    <source>
        <strain evidence="2 3">CECT 5831</strain>
    </source>
</reference>
<dbReference type="AlphaFoldDB" id="A0A839TU30"/>
<dbReference type="Proteomes" id="UP000517523">
    <property type="component" value="Unassembled WGS sequence"/>
</dbReference>
<organism evidence="2 3">
    <name type="scientific">Paenibacillus rhizosphaerae</name>
    <dbReference type="NCBI Taxonomy" id="297318"/>
    <lineage>
        <taxon>Bacteria</taxon>
        <taxon>Bacillati</taxon>
        <taxon>Bacillota</taxon>
        <taxon>Bacilli</taxon>
        <taxon>Bacillales</taxon>
        <taxon>Paenibacillaceae</taxon>
        <taxon>Paenibacillus</taxon>
    </lineage>
</organism>
<gene>
    <name evidence="2" type="ORF">FHS19_003805</name>
</gene>
<dbReference type="InterPro" id="IPR032809">
    <property type="entry name" value="Put_HupE_UreJ"/>
</dbReference>
<keyword evidence="1" id="KW-1133">Transmembrane helix</keyword>
<evidence type="ECO:0000256" key="1">
    <source>
        <dbReference type="SAM" id="Phobius"/>
    </source>
</evidence>
<dbReference type="RefSeq" id="WP_183583355.1">
    <property type="nucleotide sequence ID" value="NZ_JACHXJ010000003.1"/>
</dbReference>
<accession>A0A839TU30</accession>
<comment type="caution">
    <text evidence="2">The sequence shown here is derived from an EMBL/GenBank/DDBJ whole genome shotgun (WGS) entry which is preliminary data.</text>
</comment>
<proteinExistence type="predicted"/>
<feature type="transmembrane region" description="Helical" evidence="1">
    <location>
        <begin position="202"/>
        <end position="229"/>
    </location>
</feature>
<name>A0A839TU30_9BACL</name>
<sequence>MPIPWFRKLAPMILMFGLFFGGVTPVFAHDMYLGGSEWAVGKDRILFTIDLDPAILQQINGIKELGDNLDSLTDEQRSRMETNLIQPYMNEKLSVSVNGRSYPVKVEKMEKEGTVWRTWMRVSDLSLNQQDNKMKINYHLLFKETNNQHVSIGYIYFTDADDDSVKQVFNYSQPDLMYTFDSGHTEFEFSVKSKTAALQSQIFTFLVLGIKHILTGYDHITFLVALIVIGLSAREALKIITSFTLAHSITLLLAAMHVINLNSRFVESVIALSICYIAVENLFAKQVNYRWLVTFVFGLVHGFGFASALEELVRGKSNLVLSVVSFNIGVETGQLMIFLILLPLLYLIRKKFSIRRVTAVASIAIFVLGFIWFVDRVFNLQLIPF</sequence>
<keyword evidence="1" id="KW-0472">Membrane</keyword>
<evidence type="ECO:0000313" key="3">
    <source>
        <dbReference type="Proteomes" id="UP000517523"/>
    </source>
</evidence>
<dbReference type="Pfam" id="PF13795">
    <property type="entry name" value="HupE_UreJ_2"/>
    <property type="match status" value="1"/>
</dbReference>
<evidence type="ECO:0000313" key="2">
    <source>
        <dbReference type="EMBL" id="MBB3129130.1"/>
    </source>
</evidence>
<feature type="transmembrane region" description="Helical" evidence="1">
    <location>
        <begin position="357"/>
        <end position="374"/>
    </location>
</feature>
<keyword evidence="1" id="KW-0812">Transmembrane</keyword>
<feature type="transmembrane region" description="Helical" evidence="1">
    <location>
        <begin position="291"/>
        <end position="309"/>
    </location>
</feature>
<feature type="transmembrane region" description="Helical" evidence="1">
    <location>
        <begin position="265"/>
        <end position="284"/>
    </location>
</feature>
<feature type="transmembrane region" description="Helical" evidence="1">
    <location>
        <begin position="321"/>
        <end position="345"/>
    </location>
</feature>
<protein>
    <submittedName>
        <fullName evidence="2">Hydrogenase/urease accessory protein HupE</fullName>
    </submittedName>
</protein>